<evidence type="ECO:0000256" key="2">
    <source>
        <dbReference type="ARBA" id="ARBA00022617"/>
    </source>
</evidence>
<sequence>METLAESGEYFNPLNPEHIPDPDDLMAASRQGCAVRRASEILYTVHTDAGVRQIFDDTIHFSNRGNFSVGREDVQVPFSVITLADPPDHTALRARLMKDLAPARLRKLAPRIDAIIDERIANLPKSGGIDLYTDYVDLIPARILYSLIGIPKSDWNRVQQWSDVVVAKMPEPTHELPEFASVVEYLGTLVADRRSSPNDRHEDVLDNLCFAEPGEADMPALEVVLHVFQLVLAATDTTRALIANCLFRLLDHRECWEALLADRSLLPNAIEESLRMDSPGQFMVRSVVEDVVVESCPIAAGNKVYLDIQSANHDEQRWGEDSRTYRVDRPNASGHIAFGRGIHACIGAPLARIEARAAIAALLDAYPDMVLAPDATWVKCDGALIRRVQRVPVLLTGAAAR</sequence>
<keyword evidence="2 7" id="KW-0349">Heme</keyword>
<dbReference type="PRINTS" id="PR00359">
    <property type="entry name" value="BP450"/>
</dbReference>
<evidence type="ECO:0000256" key="8">
    <source>
        <dbReference type="SAM" id="MobiDB-lite"/>
    </source>
</evidence>
<dbReference type="InterPro" id="IPR002397">
    <property type="entry name" value="Cyt_P450_B"/>
</dbReference>
<keyword evidence="6 7" id="KW-0503">Monooxygenase</keyword>
<evidence type="ECO:0000256" key="5">
    <source>
        <dbReference type="ARBA" id="ARBA00023004"/>
    </source>
</evidence>
<dbReference type="SUPFAM" id="SSF48264">
    <property type="entry name" value="Cytochrome P450"/>
    <property type="match status" value="1"/>
</dbReference>
<gene>
    <name evidence="9" type="ORF">ACFYU5_34730</name>
</gene>
<accession>A0ABW6PEI0</accession>
<feature type="region of interest" description="Disordered" evidence="8">
    <location>
        <begin position="1"/>
        <end position="23"/>
    </location>
</feature>
<dbReference type="PANTHER" id="PTHR46696">
    <property type="entry name" value="P450, PUTATIVE (EUROFUNG)-RELATED"/>
    <property type="match status" value="1"/>
</dbReference>
<keyword evidence="10" id="KW-1185">Reference proteome</keyword>
<dbReference type="PROSITE" id="PS00086">
    <property type="entry name" value="CYTOCHROME_P450"/>
    <property type="match status" value="1"/>
</dbReference>
<dbReference type="Gene3D" id="1.10.630.10">
    <property type="entry name" value="Cytochrome P450"/>
    <property type="match status" value="1"/>
</dbReference>
<keyword evidence="5 7" id="KW-0408">Iron</keyword>
<evidence type="ECO:0000256" key="7">
    <source>
        <dbReference type="RuleBase" id="RU000461"/>
    </source>
</evidence>
<organism evidence="9 10">
    <name type="scientific">Nocardia aobensis</name>
    <dbReference type="NCBI Taxonomy" id="257277"/>
    <lineage>
        <taxon>Bacteria</taxon>
        <taxon>Bacillati</taxon>
        <taxon>Actinomycetota</taxon>
        <taxon>Actinomycetes</taxon>
        <taxon>Mycobacteriales</taxon>
        <taxon>Nocardiaceae</taxon>
        <taxon>Nocardia</taxon>
    </lineage>
</organism>
<evidence type="ECO:0000256" key="4">
    <source>
        <dbReference type="ARBA" id="ARBA00023002"/>
    </source>
</evidence>
<comment type="similarity">
    <text evidence="1 7">Belongs to the cytochrome P450 family.</text>
</comment>
<name>A0ABW6PEI0_9NOCA</name>
<keyword evidence="4 7" id="KW-0560">Oxidoreductase</keyword>
<dbReference type="EMBL" id="JBIAMT010000010">
    <property type="protein sequence ID" value="MFF0501595.1"/>
    <property type="molecule type" value="Genomic_DNA"/>
</dbReference>
<evidence type="ECO:0000313" key="10">
    <source>
        <dbReference type="Proteomes" id="UP001601442"/>
    </source>
</evidence>
<evidence type="ECO:0000256" key="1">
    <source>
        <dbReference type="ARBA" id="ARBA00010617"/>
    </source>
</evidence>
<evidence type="ECO:0000256" key="6">
    <source>
        <dbReference type="ARBA" id="ARBA00023033"/>
    </source>
</evidence>
<dbReference type="Pfam" id="PF00067">
    <property type="entry name" value="p450"/>
    <property type="match status" value="1"/>
</dbReference>
<dbReference type="InterPro" id="IPR036396">
    <property type="entry name" value="Cyt_P450_sf"/>
</dbReference>
<dbReference type="InterPro" id="IPR017972">
    <property type="entry name" value="Cyt_P450_CS"/>
</dbReference>
<evidence type="ECO:0000256" key="3">
    <source>
        <dbReference type="ARBA" id="ARBA00022723"/>
    </source>
</evidence>
<dbReference type="RefSeq" id="WP_195023392.1">
    <property type="nucleotide sequence ID" value="NZ_JBIAMT010000010.1"/>
</dbReference>
<protein>
    <submittedName>
        <fullName evidence="9">Cytochrome P450</fullName>
    </submittedName>
</protein>
<evidence type="ECO:0000313" key="9">
    <source>
        <dbReference type="EMBL" id="MFF0501595.1"/>
    </source>
</evidence>
<dbReference type="InterPro" id="IPR001128">
    <property type="entry name" value="Cyt_P450"/>
</dbReference>
<dbReference type="PANTHER" id="PTHR46696:SF6">
    <property type="entry name" value="P450, PUTATIVE (EUROFUNG)-RELATED"/>
    <property type="match status" value="1"/>
</dbReference>
<dbReference type="Proteomes" id="UP001601442">
    <property type="component" value="Unassembled WGS sequence"/>
</dbReference>
<reference evidence="9 10" key="1">
    <citation type="submission" date="2024-10" db="EMBL/GenBank/DDBJ databases">
        <title>The Natural Products Discovery Center: Release of the First 8490 Sequenced Strains for Exploring Actinobacteria Biosynthetic Diversity.</title>
        <authorList>
            <person name="Kalkreuter E."/>
            <person name="Kautsar S.A."/>
            <person name="Yang D."/>
            <person name="Bader C.D."/>
            <person name="Teijaro C.N."/>
            <person name="Fluegel L."/>
            <person name="Davis C.M."/>
            <person name="Simpson J.R."/>
            <person name="Lauterbach L."/>
            <person name="Steele A.D."/>
            <person name="Gui C."/>
            <person name="Meng S."/>
            <person name="Li G."/>
            <person name="Viehrig K."/>
            <person name="Ye F."/>
            <person name="Su P."/>
            <person name="Kiefer A.F."/>
            <person name="Nichols A."/>
            <person name="Cepeda A.J."/>
            <person name="Yan W."/>
            <person name="Fan B."/>
            <person name="Jiang Y."/>
            <person name="Adhikari A."/>
            <person name="Zheng C.-J."/>
            <person name="Schuster L."/>
            <person name="Cowan T.M."/>
            <person name="Smanski M.J."/>
            <person name="Chevrette M.G."/>
            <person name="De Carvalho L.P.S."/>
            <person name="Shen B."/>
        </authorList>
    </citation>
    <scope>NUCLEOTIDE SEQUENCE [LARGE SCALE GENOMIC DNA]</scope>
    <source>
        <strain evidence="9 10">NPDC004119</strain>
    </source>
</reference>
<keyword evidence="3 7" id="KW-0479">Metal-binding</keyword>
<comment type="caution">
    <text evidence="9">The sequence shown here is derived from an EMBL/GenBank/DDBJ whole genome shotgun (WGS) entry which is preliminary data.</text>
</comment>
<proteinExistence type="inferred from homology"/>